<dbReference type="EMBL" id="SMJZ01000379">
    <property type="protein sequence ID" value="TDB93854.1"/>
    <property type="molecule type" value="Genomic_DNA"/>
</dbReference>
<keyword evidence="1" id="KW-1133">Transmembrane helix</keyword>
<proteinExistence type="predicted"/>
<evidence type="ECO:0000313" key="2">
    <source>
        <dbReference type="EMBL" id="TDB93854.1"/>
    </source>
</evidence>
<gene>
    <name evidence="2" type="ORF">E1267_43185</name>
</gene>
<comment type="caution">
    <text evidence="2">The sequence shown here is derived from an EMBL/GenBank/DDBJ whole genome shotgun (WGS) entry which is preliminary data.</text>
</comment>
<feature type="transmembrane region" description="Helical" evidence="1">
    <location>
        <begin position="20"/>
        <end position="42"/>
    </location>
</feature>
<dbReference type="AlphaFoldDB" id="A0A4R4ME68"/>
<protein>
    <submittedName>
        <fullName evidence="2">Uncharacterized protein</fullName>
    </submittedName>
</protein>
<reference evidence="2 3" key="1">
    <citation type="submission" date="2019-02" db="EMBL/GenBank/DDBJ databases">
        <title>Draft genome sequences of novel Actinobacteria.</title>
        <authorList>
            <person name="Sahin N."/>
            <person name="Ay H."/>
            <person name="Saygin H."/>
        </authorList>
    </citation>
    <scope>NUCLEOTIDE SEQUENCE [LARGE SCALE GENOMIC DNA]</scope>
    <source>
        <strain evidence="2 3">KC201</strain>
    </source>
</reference>
<keyword evidence="1" id="KW-0812">Transmembrane</keyword>
<accession>A0A4R4ME68</accession>
<evidence type="ECO:0000256" key="1">
    <source>
        <dbReference type="SAM" id="Phobius"/>
    </source>
</evidence>
<evidence type="ECO:0000313" key="3">
    <source>
        <dbReference type="Proteomes" id="UP000295157"/>
    </source>
</evidence>
<keyword evidence="1" id="KW-0472">Membrane</keyword>
<dbReference type="Proteomes" id="UP000295157">
    <property type="component" value="Unassembled WGS sequence"/>
</dbReference>
<name>A0A4R4ME68_9ACTN</name>
<sequence>MSPQVNRSSSAPGLVTSGLVTSGLVTSGLVTLLSIAVVPLVATARWLKRGE</sequence>
<keyword evidence="3" id="KW-1185">Reference proteome</keyword>
<organism evidence="2 3">
    <name type="scientific">Nonomuraea longispora</name>
    <dbReference type="NCBI Taxonomy" id="1848320"/>
    <lineage>
        <taxon>Bacteria</taxon>
        <taxon>Bacillati</taxon>
        <taxon>Actinomycetota</taxon>
        <taxon>Actinomycetes</taxon>
        <taxon>Streptosporangiales</taxon>
        <taxon>Streptosporangiaceae</taxon>
        <taxon>Nonomuraea</taxon>
    </lineage>
</organism>